<feature type="transmembrane region" description="Helical" evidence="1">
    <location>
        <begin position="143"/>
        <end position="164"/>
    </location>
</feature>
<name>A0A4Y7QAT9_9AGAM</name>
<keyword evidence="3" id="KW-1185">Reference proteome</keyword>
<feature type="transmembrane region" description="Helical" evidence="1">
    <location>
        <begin position="170"/>
        <end position="189"/>
    </location>
</feature>
<dbReference type="OrthoDB" id="3225366at2759"/>
<protein>
    <submittedName>
        <fullName evidence="2">Uncharacterized protein</fullName>
    </submittedName>
</protein>
<feature type="transmembrane region" description="Helical" evidence="1">
    <location>
        <begin position="74"/>
        <end position="94"/>
    </location>
</feature>
<accession>A0A4Y7QAT9</accession>
<dbReference type="VEuPathDB" id="FungiDB:BD410DRAFT_786619"/>
<dbReference type="Proteomes" id="UP000294933">
    <property type="component" value="Unassembled WGS sequence"/>
</dbReference>
<evidence type="ECO:0000256" key="1">
    <source>
        <dbReference type="SAM" id="Phobius"/>
    </source>
</evidence>
<gene>
    <name evidence="2" type="ORF">BD410DRAFT_786619</name>
</gene>
<sequence>MDSEKRPMPDYVHTKYELPPVVQSILEGWKTSLGNAAVVSALFASVESGLLSFITATKANIQPNHPHAYNALLIFSYSTLLFSSSATVSSLILVDRYSELAFRASQKDNLPDQKHKYIKQGMDYFLKEYGDIDFSWNLLRWHWFLSLQLGILCVFLQMLTFVWISDAPVVKIAISCVTAFSLLPLVMFVPRGCFRRR</sequence>
<keyword evidence="1" id="KW-0812">Transmembrane</keyword>
<dbReference type="AlphaFoldDB" id="A0A4Y7QAT9"/>
<evidence type="ECO:0000313" key="2">
    <source>
        <dbReference type="EMBL" id="TDL23930.1"/>
    </source>
</evidence>
<evidence type="ECO:0000313" key="3">
    <source>
        <dbReference type="Proteomes" id="UP000294933"/>
    </source>
</evidence>
<keyword evidence="1" id="KW-1133">Transmembrane helix</keyword>
<keyword evidence="1" id="KW-0472">Membrane</keyword>
<dbReference type="EMBL" id="ML170168">
    <property type="protein sequence ID" value="TDL23930.1"/>
    <property type="molecule type" value="Genomic_DNA"/>
</dbReference>
<organism evidence="2 3">
    <name type="scientific">Rickenella mellea</name>
    <dbReference type="NCBI Taxonomy" id="50990"/>
    <lineage>
        <taxon>Eukaryota</taxon>
        <taxon>Fungi</taxon>
        <taxon>Dikarya</taxon>
        <taxon>Basidiomycota</taxon>
        <taxon>Agaricomycotina</taxon>
        <taxon>Agaricomycetes</taxon>
        <taxon>Hymenochaetales</taxon>
        <taxon>Rickenellaceae</taxon>
        <taxon>Rickenella</taxon>
    </lineage>
</organism>
<feature type="transmembrane region" description="Helical" evidence="1">
    <location>
        <begin position="33"/>
        <end position="54"/>
    </location>
</feature>
<reference evidence="2 3" key="1">
    <citation type="submission" date="2018-06" db="EMBL/GenBank/DDBJ databases">
        <title>A transcriptomic atlas of mushroom development highlights an independent origin of complex multicellularity.</title>
        <authorList>
            <consortium name="DOE Joint Genome Institute"/>
            <person name="Krizsan K."/>
            <person name="Almasi E."/>
            <person name="Merenyi Z."/>
            <person name="Sahu N."/>
            <person name="Viragh M."/>
            <person name="Koszo T."/>
            <person name="Mondo S."/>
            <person name="Kiss B."/>
            <person name="Balint B."/>
            <person name="Kues U."/>
            <person name="Barry K."/>
            <person name="Hegedus J.C."/>
            <person name="Henrissat B."/>
            <person name="Johnson J."/>
            <person name="Lipzen A."/>
            <person name="Ohm R."/>
            <person name="Nagy I."/>
            <person name="Pangilinan J."/>
            <person name="Yan J."/>
            <person name="Xiong Y."/>
            <person name="Grigoriev I.V."/>
            <person name="Hibbett D.S."/>
            <person name="Nagy L.G."/>
        </authorList>
    </citation>
    <scope>NUCLEOTIDE SEQUENCE [LARGE SCALE GENOMIC DNA]</scope>
    <source>
        <strain evidence="2 3">SZMC22713</strain>
    </source>
</reference>
<proteinExistence type="predicted"/>